<feature type="transmembrane region" description="Helical" evidence="4">
    <location>
        <begin position="757"/>
        <end position="784"/>
    </location>
</feature>
<keyword evidence="4" id="KW-1133">Transmembrane helix</keyword>
<evidence type="ECO:0000313" key="5">
    <source>
        <dbReference type="EMBL" id="CEP12254.1"/>
    </source>
</evidence>
<dbReference type="Gene3D" id="2.120.10.80">
    <property type="entry name" value="Kelch-type beta propeller"/>
    <property type="match status" value="1"/>
</dbReference>
<feature type="transmembrane region" description="Helical" evidence="4">
    <location>
        <begin position="418"/>
        <end position="440"/>
    </location>
</feature>
<dbReference type="AlphaFoldDB" id="A0A0B7NB69"/>
<evidence type="ECO:0000256" key="1">
    <source>
        <dbReference type="ARBA" id="ARBA00022441"/>
    </source>
</evidence>
<protein>
    <recommendedName>
        <fullName evidence="7">Galactose oxidase</fullName>
    </recommendedName>
</protein>
<organism evidence="5 6">
    <name type="scientific">Parasitella parasitica</name>
    <dbReference type="NCBI Taxonomy" id="35722"/>
    <lineage>
        <taxon>Eukaryota</taxon>
        <taxon>Fungi</taxon>
        <taxon>Fungi incertae sedis</taxon>
        <taxon>Mucoromycota</taxon>
        <taxon>Mucoromycotina</taxon>
        <taxon>Mucoromycetes</taxon>
        <taxon>Mucorales</taxon>
        <taxon>Mucorineae</taxon>
        <taxon>Mucoraceae</taxon>
        <taxon>Parasitella</taxon>
    </lineage>
</organism>
<dbReference type="EMBL" id="LN727599">
    <property type="protein sequence ID" value="CEP12254.1"/>
    <property type="molecule type" value="Genomic_DNA"/>
</dbReference>
<evidence type="ECO:0000256" key="3">
    <source>
        <dbReference type="SAM" id="MobiDB-lite"/>
    </source>
</evidence>
<keyword evidence="2" id="KW-0677">Repeat</keyword>
<dbReference type="Pfam" id="PF24681">
    <property type="entry name" value="Kelch_KLHDC2_KLHL20_DRC7"/>
    <property type="match status" value="1"/>
</dbReference>
<evidence type="ECO:0000256" key="2">
    <source>
        <dbReference type="ARBA" id="ARBA00022737"/>
    </source>
</evidence>
<feature type="compositionally biased region" description="Basic and acidic residues" evidence="3">
    <location>
        <begin position="975"/>
        <end position="986"/>
    </location>
</feature>
<gene>
    <name evidence="5" type="primary">PARPA_06188.1 scaffold 21352</name>
</gene>
<keyword evidence="1" id="KW-0880">Kelch repeat</keyword>
<name>A0A0B7NB69_9FUNG</name>
<dbReference type="OrthoDB" id="432528at2759"/>
<feature type="region of interest" description="Disordered" evidence="3">
    <location>
        <begin position="963"/>
        <end position="986"/>
    </location>
</feature>
<dbReference type="Proteomes" id="UP000054107">
    <property type="component" value="Unassembled WGS sequence"/>
</dbReference>
<feature type="compositionally biased region" description="Polar residues" evidence="3">
    <location>
        <begin position="965"/>
        <end position="974"/>
    </location>
</feature>
<dbReference type="InterPro" id="IPR015915">
    <property type="entry name" value="Kelch-typ_b-propeller"/>
</dbReference>
<accession>A0A0B7NB69</accession>
<keyword evidence="4" id="KW-0472">Membrane</keyword>
<keyword evidence="4" id="KW-0812">Transmembrane</keyword>
<reference evidence="5 6" key="1">
    <citation type="submission" date="2014-09" db="EMBL/GenBank/DDBJ databases">
        <authorList>
            <person name="Ellenberger Sabrina"/>
        </authorList>
    </citation>
    <scope>NUCLEOTIDE SEQUENCE [LARGE SCALE GENOMIC DNA]</scope>
    <source>
        <strain evidence="5 6">CBS 412.66</strain>
    </source>
</reference>
<dbReference type="PANTHER" id="PTHR46093:SF3">
    <property type="entry name" value="ACYL-COA-BINDING DOMAIN-CONTAINING PROTEIN 4"/>
    <property type="match status" value="1"/>
</dbReference>
<evidence type="ECO:0000313" key="6">
    <source>
        <dbReference type="Proteomes" id="UP000054107"/>
    </source>
</evidence>
<evidence type="ECO:0008006" key="7">
    <source>
        <dbReference type="Google" id="ProtNLM"/>
    </source>
</evidence>
<dbReference type="STRING" id="35722.A0A0B7NB69"/>
<dbReference type="SUPFAM" id="SSF117281">
    <property type="entry name" value="Kelch motif"/>
    <property type="match status" value="1"/>
</dbReference>
<sequence>MEFQQSPKWISTNENPNTASSKGLSIIGGSSAITINNTIYLYGFGRFKTALADKNITSNLWSISSNEIITNTPLTPLATSIVPSNWDKNARNDTQQILDSDVSQPYLPYSLGVAINNLDRIAIFAATVSEQRVESTLNESNSSSISVQLSVFQFNVRTRNGWSKVESISTDKPLYRKEHSVTLSSLNSDNVYIFGGKNTTNPQNDFWIYSLSSSIWKNLAIPNNVKSRCGHTASMLSDGKMVIIGGYDCTVNNLVAFQGVKQTSLQLFDMNDVAVFDTVQSIWKNPPEIKGNIPKARTFHSAIVSGQNDVQAPYHTYLGSQKSQLEDITAILDTDTWTWRVPKPSIYQPFPQSHASISLVNATKVVFGFGINYQTVYDNFHIFDLSKEMWEPPSTARGLGEKALVNSIFNKNGGLRSAVIWIAIGCILSTFILLYIVAIWTFGLKRFHAKVVQFYKGLKKEVWQPRVGEPGWAESARLLLKTLFLMLFIYLIFTLTNQVLNSPIIDQLSYESDEQMLVDVPDVKFCFENLQDASEIVIRCSTDFGAQCSEFLYQLPTQANTDGTNTACSLFRAPPLFSLGQLSKRSFNSRGSLLKFDYYNLSNNKTAAISDNKQQVKIELYNKLHDPNLEIYKATLNQSITNATTLLFQWDSIEEENMYRSEYDLAGQASKNAYRLSTQLMSTISFELIKRISLKTSVWNYIGIAPSVTTHYEIETMTASESFTMEYNPLASSAQPFGSLRVFPYNYQTKVLREQKAFAFINAIGIFGGLFGLLFSLQTCLFGYRPRSPWGYMHRWSFGQFRLSLLNGLHTNFFPSTMKAFSTHLPLVQQSFARPIQHQASDFSISSSINATQNTNINTEHFDQTKHTPSTSKHGLYPLIIPADAKNNKNCLLSPSPIVDFSEMKGKRGSELRMALIEERIYTLERLFQAYYIDDEIFRSLDRALQADRRRAALSNTLDLLPTAGNRQDSSNLTLEKRRSMKKDDP</sequence>
<proteinExistence type="predicted"/>
<evidence type="ECO:0000256" key="4">
    <source>
        <dbReference type="SAM" id="Phobius"/>
    </source>
</evidence>
<keyword evidence="6" id="KW-1185">Reference proteome</keyword>
<dbReference type="PANTHER" id="PTHR46093">
    <property type="entry name" value="ACYL-COA-BINDING DOMAIN-CONTAINING PROTEIN 5"/>
    <property type="match status" value="1"/>
</dbReference>